<dbReference type="RefSeq" id="WP_349241297.1">
    <property type="nucleotide sequence ID" value="NZ_JAVTTO010000002.1"/>
</dbReference>
<dbReference type="EMBL" id="JAVTTO010000002">
    <property type="protein sequence ID" value="MDT7832046.1"/>
    <property type="molecule type" value="Genomic_DNA"/>
</dbReference>
<comment type="caution">
    <text evidence="2">The sequence shown here is derived from an EMBL/GenBank/DDBJ whole genome shotgun (WGS) entry which is preliminary data.</text>
</comment>
<dbReference type="InterPro" id="IPR004564">
    <property type="entry name" value="OM_lipoprot_carrier_LolA-like"/>
</dbReference>
<proteinExistence type="predicted"/>
<name>A0ABU3LEB2_9FLAO</name>
<keyword evidence="2" id="KW-0449">Lipoprotein</keyword>
<organism evidence="2 3">
    <name type="scientific">Asprobacillus argus</name>
    <dbReference type="NCBI Taxonomy" id="3076534"/>
    <lineage>
        <taxon>Bacteria</taxon>
        <taxon>Pseudomonadati</taxon>
        <taxon>Bacteroidota</taxon>
        <taxon>Flavobacteriia</taxon>
        <taxon>Flavobacteriales</taxon>
        <taxon>Flavobacteriaceae</taxon>
        <taxon>Asprobacillus</taxon>
    </lineage>
</organism>
<dbReference type="Proteomes" id="UP001257277">
    <property type="component" value="Unassembled WGS sequence"/>
</dbReference>
<evidence type="ECO:0000256" key="1">
    <source>
        <dbReference type="ARBA" id="ARBA00022729"/>
    </source>
</evidence>
<keyword evidence="1" id="KW-0732">Signal</keyword>
<evidence type="ECO:0000313" key="3">
    <source>
        <dbReference type="Proteomes" id="UP001257277"/>
    </source>
</evidence>
<dbReference type="Gene3D" id="2.50.20.10">
    <property type="entry name" value="Lipoprotein localisation LolA/LolB/LppX"/>
    <property type="match status" value="1"/>
</dbReference>
<accession>A0ABU3LEB2</accession>
<dbReference type="SUPFAM" id="SSF89392">
    <property type="entry name" value="Prokaryotic lipoproteins and lipoprotein localization factors"/>
    <property type="match status" value="1"/>
</dbReference>
<keyword evidence="3" id="KW-1185">Reference proteome</keyword>
<dbReference type="Pfam" id="PF03548">
    <property type="entry name" value="LolA"/>
    <property type="match status" value="1"/>
</dbReference>
<sequence>MKNVLMGIALLVCFVGFSQDDQKAKDLLDAVSEKMGSYDNMYIEFSSNLVNEEAGISENDEPPILGKITLQKEKYNLDYLGNKFIFDGKKLYVINTEDKEVTTNDGDMDEGDGFIYPSKLLTFYKEGYNFSWGTLATEKGRKIQYVKLIPIDSASEIKEVQLGIDNKTNHIYKLIQIGANGSKTTFKINAFKSNQELSKKMFVFDKEKYLELDYIID</sequence>
<dbReference type="CDD" id="cd16325">
    <property type="entry name" value="LolA"/>
    <property type="match status" value="1"/>
</dbReference>
<reference evidence="2 3" key="1">
    <citation type="submission" date="2023-09" db="EMBL/GenBank/DDBJ databases">
        <title>Novel taxa isolated from Blanes Bay.</title>
        <authorList>
            <person name="Rey-Velasco X."/>
            <person name="Lucena T."/>
        </authorList>
    </citation>
    <scope>NUCLEOTIDE SEQUENCE [LARGE SCALE GENOMIC DNA]</scope>
    <source>
        <strain evidence="2 3">S356</strain>
    </source>
</reference>
<evidence type="ECO:0000313" key="2">
    <source>
        <dbReference type="EMBL" id="MDT7832046.1"/>
    </source>
</evidence>
<protein>
    <submittedName>
        <fullName evidence="2">Outer membrane lipoprotein carrier protein LolA</fullName>
    </submittedName>
</protein>
<gene>
    <name evidence="2" type="ORF">RQM59_06620</name>
</gene>
<dbReference type="InterPro" id="IPR029046">
    <property type="entry name" value="LolA/LolB/LppX"/>
</dbReference>